<keyword evidence="3" id="KW-1185">Reference proteome</keyword>
<dbReference type="InterPro" id="IPR037010">
    <property type="entry name" value="VitB12-dep_Met_synth_activ_sf"/>
</dbReference>
<feature type="domain" description="AdoMet activation" evidence="1">
    <location>
        <begin position="84"/>
        <end position="190"/>
    </location>
</feature>
<dbReference type="SUPFAM" id="SSF56507">
    <property type="entry name" value="Methionine synthase activation domain-like"/>
    <property type="match status" value="1"/>
</dbReference>
<dbReference type="AlphaFoldDB" id="A0A926HMU0"/>
<evidence type="ECO:0000313" key="3">
    <source>
        <dbReference type="Proteomes" id="UP000654279"/>
    </source>
</evidence>
<proteinExistence type="predicted"/>
<dbReference type="EMBL" id="JACRSO010000002">
    <property type="protein sequence ID" value="MBC8528950.1"/>
    <property type="molecule type" value="Genomic_DNA"/>
</dbReference>
<dbReference type="InterPro" id="IPR004223">
    <property type="entry name" value="VitB12-dep_Met_synth_activ_dom"/>
</dbReference>
<organism evidence="2 3">
    <name type="scientific">Luoshenia tenuis</name>
    <dbReference type="NCBI Taxonomy" id="2763654"/>
    <lineage>
        <taxon>Bacteria</taxon>
        <taxon>Bacillati</taxon>
        <taxon>Bacillota</taxon>
        <taxon>Clostridia</taxon>
        <taxon>Christensenellales</taxon>
        <taxon>Christensenellaceae</taxon>
        <taxon>Luoshenia</taxon>
    </lineage>
</organism>
<dbReference type="InterPro" id="IPR017342">
    <property type="entry name" value="S-AdoMet-dep_Met_synth_prd"/>
</dbReference>
<comment type="caution">
    <text evidence="2">The sequence shown here is derived from an EMBL/GenBank/DDBJ whole genome shotgun (WGS) entry which is preliminary data.</text>
</comment>
<dbReference type="Proteomes" id="UP000654279">
    <property type="component" value="Unassembled WGS sequence"/>
</dbReference>
<name>A0A926HMU0_9FIRM</name>
<gene>
    <name evidence="2" type="ORF">H8699_05880</name>
</gene>
<dbReference type="Pfam" id="PF02965">
    <property type="entry name" value="Met_synt_B12"/>
    <property type="match status" value="1"/>
</dbReference>
<dbReference type="GO" id="GO:0008705">
    <property type="term" value="F:methionine synthase activity"/>
    <property type="evidence" value="ECO:0007669"/>
    <property type="project" value="InterPro"/>
</dbReference>
<accession>A0A926HMU0</accession>
<protein>
    <submittedName>
        <fullName evidence="2">Vitamin B12 dependent methionine synthase activation subunit</fullName>
    </submittedName>
</protein>
<dbReference type="Gene3D" id="3.40.109.40">
    <property type="match status" value="1"/>
</dbReference>
<sequence>MIEVCTREVLRYLGYKKRNTATPEVLADVDSCLQELRQAAAPRDIYRIFPCQVDTQAVSVMLPCATFKSRNLARHLAGCQEAVLFAATLGSGVDILIHRYSQLQISRAVILQACAAAMVEAFCDARQAEILSALPQRRYARPRFSPGYGDFALENQKTFTAILETSKRIGLTLTEGDLMAPTKSVTAIIGLDENPTRAGGNPCVECSLAHCAYRRLEER</sequence>
<reference evidence="2" key="1">
    <citation type="submission" date="2020-08" db="EMBL/GenBank/DDBJ databases">
        <title>Genome public.</title>
        <authorList>
            <person name="Liu C."/>
            <person name="Sun Q."/>
        </authorList>
    </citation>
    <scope>NUCLEOTIDE SEQUENCE</scope>
    <source>
        <strain evidence="2">NSJ-44</strain>
    </source>
</reference>
<evidence type="ECO:0000259" key="1">
    <source>
        <dbReference type="Pfam" id="PF02965"/>
    </source>
</evidence>
<dbReference type="RefSeq" id="WP_249284878.1">
    <property type="nucleotide sequence ID" value="NZ_JACRSO010000002.1"/>
</dbReference>
<evidence type="ECO:0000313" key="2">
    <source>
        <dbReference type="EMBL" id="MBC8528950.1"/>
    </source>
</evidence>
<dbReference type="PIRSF" id="PIRSF037984">
    <property type="entry name" value="Met_synth_TM0269_prd"/>
    <property type="match status" value="1"/>
</dbReference>